<feature type="region of interest" description="Disordered" evidence="1">
    <location>
        <begin position="172"/>
        <end position="287"/>
    </location>
</feature>
<dbReference type="Proteomes" id="UP001314263">
    <property type="component" value="Unassembled WGS sequence"/>
</dbReference>
<feature type="compositionally biased region" description="Acidic residues" evidence="1">
    <location>
        <begin position="208"/>
        <end position="217"/>
    </location>
</feature>
<proteinExistence type="predicted"/>
<evidence type="ECO:0000313" key="3">
    <source>
        <dbReference type="Proteomes" id="UP001314263"/>
    </source>
</evidence>
<name>A0AAV1IKS5_9CHLO</name>
<dbReference type="GO" id="GO:0005634">
    <property type="term" value="C:nucleus"/>
    <property type="evidence" value="ECO:0007669"/>
    <property type="project" value="TreeGrafter"/>
</dbReference>
<organism evidence="2 3">
    <name type="scientific">Coccomyxa viridis</name>
    <dbReference type="NCBI Taxonomy" id="1274662"/>
    <lineage>
        <taxon>Eukaryota</taxon>
        <taxon>Viridiplantae</taxon>
        <taxon>Chlorophyta</taxon>
        <taxon>core chlorophytes</taxon>
        <taxon>Trebouxiophyceae</taxon>
        <taxon>Trebouxiophyceae incertae sedis</taxon>
        <taxon>Coccomyxaceae</taxon>
        <taxon>Coccomyxa</taxon>
    </lineage>
</organism>
<feature type="region of interest" description="Disordered" evidence="1">
    <location>
        <begin position="64"/>
        <end position="105"/>
    </location>
</feature>
<feature type="compositionally biased region" description="Low complexity" evidence="1">
    <location>
        <begin position="69"/>
        <end position="81"/>
    </location>
</feature>
<dbReference type="PANTHER" id="PTHR15410:SF2">
    <property type="entry name" value="HIRA-INTERACTING PROTEIN 3"/>
    <property type="match status" value="1"/>
</dbReference>
<reference evidence="2 3" key="1">
    <citation type="submission" date="2023-10" db="EMBL/GenBank/DDBJ databases">
        <authorList>
            <person name="Maclean D."/>
            <person name="Macfadyen A."/>
        </authorList>
    </citation>
    <scope>NUCLEOTIDE SEQUENCE [LARGE SCALE GENOMIC DNA]</scope>
</reference>
<evidence type="ECO:0000256" key="1">
    <source>
        <dbReference type="SAM" id="MobiDB-lite"/>
    </source>
</evidence>
<dbReference type="AlphaFoldDB" id="A0AAV1IKS5"/>
<evidence type="ECO:0008006" key="4">
    <source>
        <dbReference type="Google" id="ProtNLM"/>
    </source>
</evidence>
<dbReference type="InterPro" id="IPR037647">
    <property type="entry name" value="HIRIP3"/>
</dbReference>
<keyword evidence="3" id="KW-1185">Reference proteome</keyword>
<dbReference type="EMBL" id="CAUYUE010000018">
    <property type="protein sequence ID" value="CAK0787919.1"/>
    <property type="molecule type" value="Genomic_DNA"/>
</dbReference>
<accession>A0AAV1IKS5</accession>
<comment type="caution">
    <text evidence="2">The sequence shown here is derived from an EMBL/GenBank/DDBJ whole genome shotgun (WGS) entry which is preliminary data.</text>
</comment>
<gene>
    <name evidence="2" type="ORF">CVIRNUC_011141</name>
</gene>
<evidence type="ECO:0000313" key="2">
    <source>
        <dbReference type="EMBL" id="CAK0787919.1"/>
    </source>
</evidence>
<sequence length="287" mass="31217">MEGIQGDIREAVKKRKIDFEAEIQTITLKRCRRLLEQDMGLQPGGLDDNKDYVKQLIETLVVNPEPEAKPAQEAAKPAAAKVAKKRTASDAQGKKSKQVEAKQTAAKEYGPKVQRLKRVCKAATIIVPPSVYARVTSEQDVVTRLKDLLSKHGLAKDSSPEDIARVKRTLKKERDLDGIDTGNIVQSSRSRRPRVIPHAYSAVAASGSDEDDDEDVPGNENAKPDNGEDSTSGDCKAPNVVDKPGIAGEPEVKCRLLVHTAPGNESKAKAAGKPPKRLAEWSESEDD</sequence>
<protein>
    <recommendedName>
        <fullName evidence="4">Histone chaperone domain-containing protein</fullName>
    </recommendedName>
</protein>
<dbReference type="PANTHER" id="PTHR15410">
    <property type="entry name" value="HIRA-INTERACTING PROTEIN 3"/>
    <property type="match status" value="1"/>
</dbReference>